<dbReference type="Proteomes" id="UP000230233">
    <property type="component" value="Chromosome X"/>
</dbReference>
<name>A0A2G5STN9_9PELO</name>
<protein>
    <submittedName>
        <fullName evidence="2">Uncharacterized protein</fullName>
    </submittedName>
</protein>
<feature type="compositionally biased region" description="Polar residues" evidence="1">
    <location>
        <begin position="17"/>
        <end position="33"/>
    </location>
</feature>
<evidence type="ECO:0000313" key="3">
    <source>
        <dbReference type="Proteomes" id="UP000230233"/>
    </source>
</evidence>
<accession>A0A2G5STN9</accession>
<reference evidence="3" key="1">
    <citation type="submission" date="2017-10" db="EMBL/GenBank/DDBJ databases">
        <title>Rapid genome shrinkage in a self-fertile nematode reveals novel sperm competition proteins.</title>
        <authorList>
            <person name="Yin D."/>
            <person name="Schwarz E.M."/>
            <person name="Thomas C.G."/>
            <person name="Felde R.L."/>
            <person name="Korf I.F."/>
            <person name="Cutter A.D."/>
            <person name="Schartner C.M."/>
            <person name="Ralston E.J."/>
            <person name="Meyer B.J."/>
            <person name="Haag E.S."/>
        </authorList>
    </citation>
    <scope>NUCLEOTIDE SEQUENCE [LARGE SCALE GENOMIC DNA]</scope>
    <source>
        <strain evidence="3">JU1422</strain>
    </source>
</reference>
<feature type="compositionally biased region" description="Basic and acidic residues" evidence="1">
    <location>
        <begin position="89"/>
        <end position="98"/>
    </location>
</feature>
<organism evidence="2 3">
    <name type="scientific">Caenorhabditis nigoni</name>
    <dbReference type="NCBI Taxonomy" id="1611254"/>
    <lineage>
        <taxon>Eukaryota</taxon>
        <taxon>Metazoa</taxon>
        <taxon>Ecdysozoa</taxon>
        <taxon>Nematoda</taxon>
        <taxon>Chromadorea</taxon>
        <taxon>Rhabditida</taxon>
        <taxon>Rhabditina</taxon>
        <taxon>Rhabditomorpha</taxon>
        <taxon>Rhabditoidea</taxon>
        <taxon>Rhabditidae</taxon>
        <taxon>Peloderinae</taxon>
        <taxon>Caenorhabditis</taxon>
    </lineage>
</organism>
<comment type="caution">
    <text evidence="2">The sequence shown here is derived from an EMBL/GenBank/DDBJ whole genome shotgun (WGS) entry which is preliminary data.</text>
</comment>
<feature type="compositionally biased region" description="Low complexity" evidence="1">
    <location>
        <begin position="1"/>
        <end position="12"/>
    </location>
</feature>
<evidence type="ECO:0000313" key="2">
    <source>
        <dbReference type="EMBL" id="PIC18231.1"/>
    </source>
</evidence>
<keyword evidence="3" id="KW-1185">Reference proteome</keyword>
<dbReference type="AlphaFoldDB" id="A0A2G5STN9"/>
<proteinExistence type="predicted"/>
<dbReference type="EMBL" id="PDUG01000006">
    <property type="protein sequence ID" value="PIC18231.1"/>
    <property type="molecule type" value="Genomic_DNA"/>
</dbReference>
<evidence type="ECO:0000256" key="1">
    <source>
        <dbReference type="SAM" id="MobiDB-lite"/>
    </source>
</evidence>
<sequence length="105" mass="11419">MQKSHSPSSSSSFYAAHQNQIGRFGNENQTRSSPESESKFDTNQEVDYAGSFGVPRKRNGTCNATIDDRLLAAGDDSNNENFEAGEGFGNKDKRKGEKSPPTSDP</sequence>
<feature type="region of interest" description="Disordered" evidence="1">
    <location>
        <begin position="1"/>
        <end position="105"/>
    </location>
</feature>
<gene>
    <name evidence="2" type="primary">Cnig_chr_X.g24197</name>
    <name evidence="2" type="ORF">B9Z55_024197</name>
</gene>